<feature type="compositionally biased region" description="Low complexity" evidence="1">
    <location>
        <begin position="152"/>
        <end position="172"/>
    </location>
</feature>
<dbReference type="GO" id="GO:0051015">
    <property type="term" value="F:actin filament binding"/>
    <property type="evidence" value="ECO:0007669"/>
    <property type="project" value="TreeGrafter"/>
</dbReference>
<organism evidence="4 5">
    <name type="scientific">Absidia repens</name>
    <dbReference type="NCBI Taxonomy" id="90262"/>
    <lineage>
        <taxon>Eukaryota</taxon>
        <taxon>Fungi</taxon>
        <taxon>Fungi incertae sedis</taxon>
        <taxon>Mucoromycota</taxon>
        <taxon>Mucoromycotina</taxon>
        <taxon>Mucoromycetes</taxon>
        <taxon>Mucorales</taxon>
        <taxon>Cunninghamellaceae</taxon>
        <taxon>Absidia</taxon>
    </lineage>
</organism>
<dbReference type="Gene3D" id="2.30.29.30">
    <property type="entry name" value="Pleckstrin-homology domain (PH domain)/Phosphotyrosine-binding domain (PTB)"/>
    <property type="match status" value="1"/>
</dbReference>
<dbReference type="Pfam" id="PF00241">
    <property type="entry name" value="Cofilin_ADF"/>
    <property type="match status" value="1"/>
</dbReference>
<dbReference type="InterPro" id="IPR011993">
    <property type="entry name" value="PH-like_dom_sf"/>
</dbReference>
<evidence type="ECO:0000313" key="5">
    <source>
        <dbReference type="Proteomes" id="UP000193560"/>
    </source>
</evidence>
<dbReference type="GO" id="GO:0030864">
    <property type="term" value="C:cortical actin cytoskeleton"/>
    <property type="evidence" value="ECO:0007669"/>
    <property type="project" value="TreeGrafter"/>
</dbReference>
<dbReference type="AlphaFoldDB" id="A0A1X2IFE0"/>
<dbReference type="PANTHER" id="PTHR10829:SF56">
    <property type="entry name" value="ADF-H DOMAIN-CONTAINING PROTEIN"/>
    <property type="match status" value="1"/>
</dbReference>
<dbReference type="SMART" id="SM00102">
    <property type="entry name" value="ADF"/>
    <property type="match status" value="1"/>
</dbReference>
<dbReference type="PROSITE" id="PS51263">
    <property type="entry name" value="ADF_H"/>
    <property type="match status" value="1"/>
</dbReference>
<gene>
    <name evidence="4" type="ORF">BCR42DRAFT_415536</name>
</gene>
<dbReference type="InterPro" id="IPR002108">
    <property type="entry name" value="ADF-H"/>
</dbReference>
<dbReference type="SUPFAM" id="SSF55753">
    <property type="entry name" value="Actin depolymerizing proteins"/>
    <property type="match status" value="1"/>
</dbReference>
<dbReference type="InterPro" id="IPR029006">
    <property type="entry name" value="ADF-H/Gelsolin-like_dom_sf"/>
</dbReference>
<feature type="region of interest" description="Disordered" evidence="1">
    <location>
        <begin position="122"/>
        <end position="330"/>
    </location>
</feature>
<dbReference type="CDD" id="cd00821">
    <property type="entry name" value="PH"/>
    <property type="match status" value="1"/>
</dbReference>
<feature type="domain" description="ADF-H" evidence="3">
    <location>
        <begin position="1"/>
        <end position="122"/>
    </location>
</feature>
<dbReference type="GO" id="GO:0030833">
    <property type="term" value="P:regulation of actin filament polymerization"/>
    <property type="evidence" value="ECO:0007669"/>
    <property type="project" value="TreeGrafter"/>
</dbReference>
<proteinExistence type="predicted"/>
<dbReference type="CDD" id="cd11282">
    <property type="entry name" value="ADF_coactosin_like"/>
    <property type="match status" value="1"/>
</dbReference>
<feature type="domain" description="PH" evidence="2">
    <location>
        <begin position="352"/>
        <end position="451"/>
    </location>
</feature>
<dbReference type="Gene3D" id="3.40.20.10">
    <property type="entry name" value="Severin"/>
    <property type="match status" value="1"/>
</dbReference>
<reference evidence="4 5" key="1">
    <citation type="submission" date="2016-07" db="EMBL/GenBank/DDBJ databases">
        <title>Pervasive Adenine N6-methylation of Active Genes in Fungi.</title>
        <authorList>
            <consortium name="DOE Joint Genome Institute"/>
            <person name="Mondo S.J."/>
            <person name="Dannebaum R.O."/>
            <person name="Kuo R.C."/>
            <person name="Labutti K."/>
            <person name="Haridas S."/>
            <person name="Kuo A."/>
            <person name="Salamov A."/>
            <person name="Ahrendt S.R."/>
            <person name="Lipzen A."/>
            <person name="Sullivan W."/>
            <person name="Andreopoulos W.B."/>
            <person name="Clum A."/>
            <person name="Lindquist E."/>
            <person name="Daum C."/>
            <person name="Ramamoorthy G.K."/>
            <person name="Gryganskyi A."/>
            <person name="Culley D."/>
            <person name="Magnuson J.K."/>
            <person name="James T.Y."/>
            <person name="O'Malley M.A."/>
            <person name="Stajich J.E."/>
            <person name="Spatafora J.W."/>
            <person name="Visel A."/>
            <person name="Grigoriev I.V."/>
        </authorList>
    </citation>
    <scope>NUCLEOTIDE SEQUENCE [LARGE SCALE GENOMIC DNA]</scope>
    <source>
        <strain evidence="4 5">NRRL 1336</strain>
    </source>
</reference>
<dbReference type="InterPro" id="IPR001849">
    <property type="entry name" value="PH_domain"/>
</dbReference>
<feature type="compositionally biased region" description="Polar residues" evidence="1">
    <location>
        <begin position="127"/>
        <end position="137"/>
    </location>
</feature>
<evidence type="ECO:0000313" key="4">
    <source>
        <dbReference type="EMBL" id="ORZ15604.1"/>
    </source>
</evidence>
<dbReference type="GO" id="GO:0005884">
    <property type="term" value="C:actin filament"/>
    <property type="evidence" value="ECO:0007669"/>
    <property type="project" value="TreeGrafter"/>
</dbReference>
<feature type="compositionally biased region" description="Basic and acidic residues" evidence="1">
    <location>
        <begin position="241"/>
        <end position="254"/>
    </location>
</feature>
<dbReference type="SMART" id="SM00233">
    <property type="entry name" value="PH"/>
    <property type="match status" value="1"/>
</dbReference>
<keyword evidence="5" id="KW-1185">Reference proteome</keyword>
<feature type="compositionally biased region" description="Polar residues" evidence="1">
    <location>
        <begin position="188"/>
        <end position="199"/>
    </location>
</feature>
<dbReference type="Proteomes" id="UP000193560">
    <property type="component" value="Unassembled WGS sequence"/>
</dbReference>
<dbReference type="SUPFAM" id="SSF50729">
    <property type="entry name" value="PH domain-like"/>
    <property type="match status" value="1"/>
</dbReference>
<dbReference type="EMBL" id="MCGE01000012">
    <property type="protein sequence ID" value="ORZ15604.1"/>
    <property type="molecule type" value="Genomic_DNA"/>
</dbReference>
<dbReference type="PANTHER" id="PTHR10829">
    <property type="entry name" value="CORTACTIN AND DREBRIN"/>
    <property type="match status" value="1"/>
</dbReference>
<feature type="compositionally biased region" description="Low complexity" evidence="1">
    <location>
        <begin position="200"/>
        <end position="213"/>
    </location>
</feature>
<evidence type="ECO:0000259" key="3">
    <source>
        <dbReference type="PROSITE" id="PS51263"/>
    </source>
</evidence>
<dbReference type="OrthoDB" id="2123378at2759"/>
<evidence type="ECO:0000259" key="2">
    <source>
        <dbReference type="PROSITE" id="PS50003"/>
    </source>
</evidence>
<evidence type="ECO:0000256" key="1">
    <source>
        <dbReference type="SAM" id="MobiDB-lite"/>
    </source>
</evidence>
<accession>A0A1X2IFE0</accession>
<dbReference type="PROSITE" id="PS50003">
    <property type="entry name" value="PH_DOMAIN"/>
    <property type="match status" value="1"/>
</dbReference>
<evidence type="ECO:0008006" key="6">
    <source>
        <dbReference type="Google" id="ProtNLM"/>
    </source>
</evidence>
<dbReference type="GO" id="GO:0030427">
    <property type="term" value="C:site of polarized growth"/>
    <property type="evidence" value="ECO:0007669"/>
    <property type="project" value="TreeGrafter"/>
</dbReference>
<dbReference type="STRING" id="90262.A0A1X2IFE0"/>
<sequence>MCDLSDPRITQTYQAIIEGEPTDWLLLGYNDTRDVISLYSQGTNGLSEFRSQLQEEILFGFVRVEDRFILISYVPDQVSGVRRARTLVHSRSVASLFQVHHAQLTASSLNDLSDANIRTRLKLGENQVPNRSRPNSLSERKRSSLQARRKSQQQQPPSSDRPSLPSSPTTSSYTAEPDTFEEAREDFSTPSLDTTPTPASLSDVTPTSTSTVDANEYQDNNGNDRDQSSIVERQSQDDEQTDKQQRQKLEDEQQLRLAEQQQEEQKRLAEQKQLDEKEKQRRIDEEEQQRLSIEKQAAEQRAAEEQRRIQEEQAEKQAKEKEEQRRLALEKEREEKQRLLQKQLQQAEKTKDVIIQGFSNIQTSTSPFWRRRYFIVRGKSLALYRDHDTPTPITIIDLKSVSTLRWADMEIDTFVPNAFMLDMKDGGAYQIFADHQQDATTIFTALQTVIQSK</sequence>
<comment type="caution">
    <text evidence="4">The sequence shown here is derived from an EMBL/GenBank/DDBJ whole genome shotgun (WGS) entry which is preliminary data.</text>
</comment>
<protein>
    <recommendedName>
        <fullName evidence="6">ADF-H domain-containing protein</fullName>
    </recommendedName>
</protein>
<name>A0A1X2IFE0_9FUNG</name>
<feature type="compositionally biased region" description="Basic and acidic residues" evidence="1">
    <location>
        <begin position="263"/>
        <end position="330"/>
    </location>
</feature>